<keyword evidence="4" id="KW-0378">Hydrolase</keyword>
<dbReference type="PANTHER" id="PTHR12992:SF11">
    <property type="entry name" value="MITOCHONDRIAL COENZYME A DIPHOSPHATASE NUDT8"/>
    <property type="match status" value="1"/>
</dbReference>
<dbReference type="Pfam" id="PF00293">
    <property type="entry name" value="NUDIX"/>
    <property type="match status" value="1"/>
</dbReference>
<evidence type="ECO:0000259" key="7">
    <source>
        <dbReference type="PROSITE" id="PS51462"/>
    </source>
</evidence>
<dbReference type="InterPro" id="IPR045121">
    <property type="entry name" value="CoAse"/>
</dbReference>
<sequence length="210" mass="24295">MEQLSSLMKNYFQHKKAEIMGINNFARFAIFVPIIEQNGEYHFVFQVRSKFIKQPGEISFPGGKVDETDLSTKDAAIRELQEELGVDMDQIELLGELDYMITPFHFALYPFIGTLASQTKFHLNPDEVEDIFFAPVSQMMKMTPKEHPIHLQVSPSEDFPYHLIPNGENYNWRTTVMNEKFYEYEGHVIWGLTATILSHALEELRKASKG</sequence>
<comment type="caution">
    <text evidence="8">The sequence shown here is derived from an EMBL/GenBank/DDBJ whole genome shotgun (WGS) entry which is preliminary data.</text>
</comment>
<organism evidence="8 9">
    <name type="scientific">Salipaludibacillus neizhouensis</name>
    <dbReference type="NCBI Taxonomy" id="885475"/>
    <lineage>
        <taxon>Bacteria</taxon>
        <taxon>Bacillati</taxon>
        <taxon>Bacillota</taxon>
        <taxon>Bacilli</taxon>
        <taxon>Bacillales</taxon>
        <taxon>Bacillaceae</taxon>
    </lineage>
</organism>
<evidence type="ECO:0000313" key="8">
    <source>
        <dbReference type="EMBL" id="RKL68604.1"/>
    </source>
</evidence>
<accession>A0A3A9K6E1</accession>
<protein>
    <submittedName>
        <fullName evidence="8">Coenzyme A pyrophosphatase</fullName>
    </submittedName>
</protein>
<gene>
    <name evidence="8" type="ORF">CR203_00685</name>
</gene>
<evidence type="ECO:0000256" key="2">
    <source>
        <dbReference type="ARBA" id="ARBA00001946"/>
    </source>
</evidence>
<keyword evidence="9" id="KW-1185">Reference proteome</keyword>
<evidence type="ECO:0000256" key="6">
    <source>
        <dbReference type="ARBA" id="ARBA00023211"/>
    </source>
</evidence>
<dbReference type="AlphaFoldDB" id="A0A3A9K6E1"/>
<keyword evidence="6" id="KW-0464">Manganese</keyword>
<comment type="cofactor">
    <cofactor evidence="2">
        <name>Mg(2+)</name>
        <dbReference type="ChEBI" id="CHEBI:18420"/>
    </cofactor>
</comment>
<name>A0A3A9K6E1_9BACI</name>
<reference evidence="8 9" key="1">
    <citation type="submission" date="2017-10" db="EMBL/GenBank/DDBJ databases">
        <title>Bacillus sp. nov., a halophilic bacterium isolated from a Keqin Lake.</title>
        <authorList>
            <person name="Wang H."/>
        </authorList>
    </citation>
    <scope>NUCLEOTIDE SEQUENCE [LARGE SCALE GENOMIC DNA]</scope>
    <source>
        <strain evidence="8 9">KCTC 13187</strain>
    </source>
</reference>
<comment type="cofactor">
    <cofactor evidence="1">
        <name>Mn(2+)</name>
        <dbReference type="ChEBI" id="CHEBI:29035"/>
    </cofactor>
</comment>
<evidence type="ECO:0000256" key="5">
    <source>
        <dbReference type="ARBA" id="ARBA00022842"/>
    </source>
</evidence>
<dbReference type="EMBL" id="PDOE01000001">
    <property type="protein sequence ID" value="RKL68604.1"/>
    <property type="molecule type" value="Genomic_DNA"/>
</dbReference>
<dbReference type="Proteomes" id="UP000281498">
    <property type="component" value="Unassembled WGS sequence"/>
</dbReference>
<dbReference type="SUPFAM" id="SSF55811">
    <property type="entry name" value="Nudix"/>
    <property type="match status" value="1"/>
</dbReference>
<evidence type="ECO:0000256" key="1">
    <source>
        <dbReference type="ARBA" id="ARBA00001936"/>
    </source>
</evidence>
<evidence type="ECO:0000256" key="3">
    <source>
        <dbReference type="ARBA" id="ARBA00022723"/>
    </source>
</evidence>
<evidence type="ECO:0000256" key="4">
    <source>
        <dbReference type="ARBA" id="ARBA00022801"/>
    </source>
</evidence>
<dbReference type="InterPro" id="IPR000086">
    <property type="entry name" value="NUDIX_hydrolase_dom"/>
</dbReference>
<dbReference type="Gene3D" id="3.90.79.10">
    <property type="entry name" value="Nucleoside Triphosphate Pyrophosphohydrolase"/>
    <property type="match status" value="1"/>
</dbReference>
<proteinExistence type="predicted"/>
<dbReference type="PROSITE" id="PS51462">
    <property type="entry name" value="NUDIX"/>
    <property type="match status" value="1"/>
</dbReference>
<dbReference type="RefSeq" id="WP_110936757.1">
    <property type="nucleotide sequence ID" value="NZ_KZ614146.1"/>
</dbReference>
<dbReference type="GO" id="GO:0010945">
    <property type="term" value="F:coenzyme A diphosphatase activity"/>
    <property type="evidence" value="ECO:0007669"/>
    <property type="project" value="InterPro"/>
</dbReference>
<keyword evidence="3" id="KW-0479">Metal-binding</keyword>
<dbReference type="OrthoDB" id="9802805at2"/>
<dbReference type="PANTHER" id="PTHR12992">
    <property type="entry name" value="NUDIX HYDROLASE"/>
    <property type="match status" value="1"/>
</dbReference>
<feature type="domain" description="Nudix hydrolase" evidence="7">
    <location>
        <begin position="25"/>
        <end position="157"/>
    </location>
</feature>
<evidence type="ECO:0000313" key="9">
    <source>
        <dbReference type="Proteomes" id="UP000281498"/>
    </source>
</evidence>
<dbReference type="GO" id="GO:0046872">
    <property type="term" value="F:metal ion binding"/>
    <property type="evidence" value="ECO:0007669"/>
    <property type="project" value="UniProtKB-KW"/>
</dbReference>
<dbReference type="CDD" id="cd03426">
    <property type="entry name" value="NUDIX_CoAse_Nudt7"/>
    <property type="match status" value="1"/>
</dbReference>
<keyword evidence="5" id="KW-0460">Magnesium</keyword>
<dbReference type="InterPro" id="IPR015797">
    <property type="entry name" value="NUDIX_hydrolase-like_dom_sf"/>
</dbReference>